<sequence>MLIAAFPAGPLAANCYFVGRGPGAECVIVDPGMDSLTGIRNVVSEQNLTPVAVLVTHGHFDHMWQAADVAAEYDVPVWIHPADRHLLADPMAAISSESASMLRAQFGLDDVPEFHEPADVRDATDGAVIEAAGLRFTVDHVPGHTPGTVVYRVDYTGDEPISQVAFTGDFLFAGSIGRTDLVGGDMDEMAASLRSFMGLPDDVAVLPGHGGQSSIGRERATNPFVELYASSDAQDASTGGEDA</sequence>
<feature type="domain" description="Metallo-beta-lactamase" evidence="5">
    <location>
        <begin position="12"/>
        <end position="209"/>
    </location>
</feature>
<evidence type="ECO:0000313" key="6">
    <source>
        <dbReference type="EMBL" id="TNC29844.1"/>
    </source>
</evidence>
<dbReference type="InterPro" id="IPR051453">
    <property type="entry name" value="MBL_Glyoxalase_II"/>
</dbReference>
<organism evidence="7 8">
    <name type="scientific">Mumia zhuanghuii</name>
    <dbReference type="NCBI Taxonomy" id="2585211"/>
    <lineage>
        <taxon>Bacteria</taxon>
        <taxon>Bacillati</taxon>
        <taxon>Actinomycetota</taxon>
        <taxon>Actinomycetes</taxon>
        <taxon>Propionibacteriales</taxon>
        <taxon>Nocardioidaceae</taxon>
        <taxon>Mumia</taxon>
    </lineage>
</organism>
<protein>
    <submittedName>
        <fullName evidence="7">MBL fold metallo-hydrolase</fullName>
    </submittedName>
</protein>
<proteinExistence type="predicted"/>
<gene>
    <name evidence="7" type="ORF">FHE65_25360</name>
    <name evidence="6" type="ORF">FHE65_33365</name>
</gene>
<evidence type="ECO:0000313" key="7">
    <source>
        <dbReference type="EMBL" id="TNC37107.1"/>
    </source>
</evidence>
<dbReference type="GO" id="GO:0046872">
    <property type="term" value="F:metal ion binding"/>
    <property type="evidence" value="ECO:0007669"/>
    <property type="project" value="UniProtKB-KW"/>
</dbReference>
<dbReference type="InterPro" id="IPR036866">
    <property type="entry name" value="RibonucZ/Hydroxyglut_hydro"/>
</dbReference>
<evidence type="ECO:0000256" key="4">
    <source>
        <dbReference type="ARBA" id="ARBA00022833"/>
    </source>
</evidence>
<evidence type="ECO:0000256" key="1">
    <source>
        <dbReference type="ARBA" id="ARBA00001947"/>
    </source>
</evidence>
<dbReference type="Gene3D" id="3.60.15.10">
    <property type="entry name" value="Ribonuclease Z/Hydroxyacylglutathione hydrolase-like"/>
    <property type="match status" value="1"/>
</dbReference>
<accession>A0A5C4MDA2</accession>
<comment type="cofactor">
    <cofactor evidence="1">
        <name>Zn(2+)</name>
        <dbReference type="ChEBI" id="CHEBI:29105"/>
    </cofactor>
</comment>
<keyword evidence="3 7" id="KW-0378">Hydrolase</keyword>
<dbReference type="Pfam" id="PF00753">
    <property type="entry name" value="Lactamase_B"/>
    <property type="match status" value="1"/>
</dbReference>
<evidence type="ECO:0000256" key="2">
    <source>
        <dbReference type="ARBA" id="ARBA00022723"/>
    </source>
</evidence>
<name>A0A5C4MDA2_9ACTN</name>
<dbReference type="GO" id="GO:0016787">
    <property type="term" value="F:hydrolase activity"/>
    <property type="evidence" value="ECO:0007669"/>
    <property type="project" value="UniProtKB-KW"/>
</dbReference>
<dbReference type="RefSeq" id="WP_139106815.1">
    <property type="nucleotide sequence ID" value="NZ_VDFR01000129.1"/>
</dbReference>
<evidence type="ECO:0000259" key="5">
    <source>
        <dbReference type="SMART" id="SM00849"/>
    </source>
</evidence>
<dbReference type="Proteomes" id="UP000306740">
    <property type="component" value="Unassembled WGS sequence"/>
</dbReference>
<keyword evidence="4" id="KW-0862">Zinc</keyword>
<evidence type="ECO:0000313" key="8">
    <source>
        <dbReference type="Proteomes" id="UP000306740"/>
    </source>
</evidence>
<reference evidence="7 8" key="1">
    <citation type="submission" date="2019-05" db="EMBL/GenBank/DDBJ databases">
        <title>Mumia sp. nov., isolated from the intestinal contents of plateau pika (Ochotona curzoniae) in the Qinghai-Tibet plateau of China.</title>
        <authorList>
            <person name="Tian Z."/>
        </authorList>
    </citation>
    <scope>NUCLEOTIDE SEQUENCE [LARGE SCALE GENOMIC DNA]</scope>
    <source>
        <strain evidence="8">527</strain>
        <strain evidence="7">Z527</strain>
    </source>
</reference>
<dbReference type="CDD" id="cd06262">
    <property type="entry name" value="metallo-hydrolase-like_MBL-fold"/>
    <property type="match status" value="1"/>
</dbReference>
<dbReference type="EMBL" id="VDFR01000229">
    <property type="protein sequence ID" value="TNC29844.1"/>
    <property type="molecule type" value="Genomic_DNA"/>
</dbReference>
<dbReference type="PANTHER" id="PTHR46233:SF3">
    <property type="entry name" value="HYDROXYACYLGLUTATHIONE HYDROLASE GLOC"/>
    <property type="match status" value="1"/>
</dbReference>
<evidence type="ECO:0000256" key="3">
    <source>
        <dbReference type="ARBA" id="ARBA00022801"/>
    </source>
</evidence>
<dbReference type="OrthoDB" id="9802991at2"/>
<dbReference type="SUPFAM" id="SSF56281">
    <property type="entry name" value="Metallo-hydrolase/oxidoreductase"/>
    <property type="match status" value="1"/>
</dbReference>
<keyword evidence="2" id="KW-0479">Metal-binding</keyword>
<dbReference type="SMART" id="SM00849">
    <property type="entry name" value="Lactamase_B"/>
    <property type="match status" value="1"/>
</dbReference>
<dbReference type="PANTHER" id="PTHR46233">
    <property type="entry name" value="HYDROXYACYLGLUTATHIONE HYDROLASE GLOC"/>
    <property type="match status" value="1"/>
</dbReference>
<comment type="caution">
    <text evidence="7">The sequence shown here is derived from an EMBL/GenBank/DDBJ whole genome shotgun (WGS) entry which is preliminary data.</text>
</comment>
<dbReference type="EMBL" id="VDFR01000129">
    <property type="protein sequence ID" value="TNC37107.1"/>
    <property type="molecule type" value="Genomic_DNA"/>
</dbReference>
<dbReference type="InterPro" id="IPR001279">
    <property type="entry name" value="Metallo-B-lactamas"/>
</dbReference>
<dbReference type="AlphaFoldDB" id="A0A5C4MDA2"/>